<organism evidence="13 14">
    <name type="scientific">Albula goreensis</name>
    <dbReference type="NCBI Taxonomy" id="1534307"/>
    <lineage>
        <taxon>Eukaryota</taxon>
        <taxon>Metazoa</taxon>
        <taxon>Chordata</taxon>
        <taxon>Craniata</taxon>
        <taxon>Vertebrata</taxon>
        <taxon>Euteleostomi</taxon>
        <taxon>Actinopterygii</taxon>
        <taxon>Neopterygii</taxon>
        <taxon>Teleostei</taxon>
        <taxon>Albuliformes</taxon>
        <taxon>Albulidae</taxon>
        <taxon>Albula</taxon>
    </lineage>
</organism>
<dbReference type="InterPro" id="IPR047541">
    <property type="entry name" value="RNF31_RBR_mRING-HC-like"/>
</dbReference>
<evidence type="ECO:0000259" key="10">
    <source>
        <dbReference type="PROSITE" id="PS50089"/>
    </source>
</evidence>
<dbReference type="GO" id="GO:0008270">
    <property type="term" value="F:zinc ion binding"/>
    <property type="evidence" value="ECO:0007669"/>
    <property type="project" value="UniProtKB-KW"/>
</dbReference>
<keyword evidence="14" id="KW-1185">Reference proteome</keyword>
<dbReference type="EMBL" id="JAERUA010000003">
    <property type="protein sequence ID" value="KAI1901318.1"/>
    <property type="molecule type" value="Genomic_DNA"/>
</dbReference>
<feature type="compositionally biased region" description="Pro residues" evidence="9">
    <location>
        <begin position="501"/>
        <end position="523"/>
    </location>
</feature>
<dbReference type="PANTHER" id="PTHR16004:SF5">
    <property type="entry name" value="E3 UBIQUITIN-PROTEIN LIGASE RNF31"/>
    <property type="match status" value="1"/>
</dbReference>
<dbReference type="InterPro" id="IPR026254">
    <property type="entry name" value="RNF31-like"/>
</dbReference>
<evidence type="ECO:0000259" key="12">
    <source>
        <dbReference type="PROSITE" id="PS51873"/>
    </source>
</evidence>
<evidence type="ECO:0000256" key="9">
    <source>
        <dbReference type="SAM" id="MobiDB-lite"/>
    </source>
</evidence>
<dbReference type="InterPro" id="IPR041031">
    <property type="entry name" value="RNF31_C"/>
</dbReference>
<keyword evidence="2" id="KW-0808">Transferase</keyword>
<keyword evidence="5 8" id="KW-0863">Zinc-finger</keyword>
<dbReference type="SMART" id="SM00547">
    <property type="entry name" value="ZnF_RBZ"/>
    <property type="match status" value="3"/>
</dbReference>
<accession>A0A8T3E346</accession>
<dbReference type="InterPro" id="IPR036339">
    <property type="entry name" value="PUB-like_dom_sf"/>
</dbReference>
<dbReference type="Gene3D" id="3.30.40.10">
    <property type="entry name" value="Zinc/RING finger domain, C3HC4 (zinc finger)"/>
    <property type="match status" value="1"/>
</dbReference>
<evidence type="ECO:0000259" key="11">
    <source>
        <dbReference type="PROSITE" id="PS50199"/>
    </source>
</evidence>
<dbReference type="Gene3D" id="1.20.58.2190">
    <property type="match status" value="1"/>
</dbReference>
<evidence type="ECO:0000256" key="3">
    <source>
        <dbReference type="ARBA" id="ARBA00022723"/>
    </source>
</evidence>
<dbReference type="InterPro" id="IPR044066">
    <property type="entry name" value="TRIAD_supradom"/>
</dbReference>
<dbReference type="AlphaFoldDB" id="A0A8T3E346"/>
<dbReference type="SMART" id="SM00647">
    <property type="entry name" value="IBR"/>
    <property type="match status" value="2"/>
</dbReference>
<dbReference type="Pfam" id="PF22191">
    <property type="entry name" value="IBR_1"/>
    <property type="match status" value="2"/>
</dbReference>
<dbReference type="InterPro" id="IPR032065">
    <property type="entry name" value="RNF31-UBA"/>
</dbReference>
<dbReference type="InterPro" id="IPR018997">
    <property type="entry name" value="PUB_domain"/>
</dbReference>
<dbReference type="PROSITE" id="PS01358">
    <property type="entry name" value="ZF_RANBP2_1"/>
    <property type="match status" value="2"/>
</dbReference>
<dbReference type="SMART" id="SM00184">
    <property type="entry name" value="RING"/>
    <property type="match status" value="2"/>
</dbReference>
<dbReference type="GO" id="GO:0061630">
    <property type="term" value="F:ubiquitin protein ligase activity"/>
    <property type="evidence" value="ECO:0007669"/>
    <property type="project" value="TreeGrafter"/>
</dbReference>
<dbReference type="OrthoDB" id="9978677at2759"/>
<dbReference type="Gene3D" id="2.30.30.380">
    <property type="entry name" value="Zn-finger domain of Sec23/24"/>
    <property type="match status" value="1"/>
</dbReference>
<dbReference type="Gene3D" id="6.10.140.1100">
    <property type="match status" value="1"/>
</dbReference>
<keyword evidence="4" id="KW-0677">Repeat</keyword>
<keyword evidence="6" id="KW-0833">Ubl conjugation pathway</keyword>
<feature type="domain" description="RanBP2-type" evidence="11">
    <location>
        <begin position="413"/>
        <end position="445"/>
    </location>
</feature>
<dbReference type="InterPro" id="IPR013083">
    <property type="entry name" value="Znf_RING/FYVE/PHD"/>
</dbReference>
<evidence type="ECO:0000313" key="13">
    <source>
        <dbReference type="EMBL" id="KAI1901318.1"/>
    </source>
</evidence>
<dbReference type="Gene3D" id="4.10.1060.10">
    <property type="entry name" value="Zinc finger, RanBP2-type"/>
    <property type="match status" value="1"/>
</dbReference>
<dbReference type="SUPFAM" id="SSF143503">
    <property type="entry name" value="PUG domain-like"/>
    <property type="match status" value="1"/>
</dbReference>
<dbReference type="Pfam" id="PF25163">
    <property type="entry name" value="UBA_RNF31"/>
    <property type="match status" value="1"/>
</dbReference>
<dbReference type="GO" id="GO:0071797">
    <property type="term" value="C:LUBAC complex"/>
    <property type="evidence" value="ECO:0007669"/>
    <property type="project" value="InterPro"/>
</dbReference>
<dbReference type="CDD" id="cd20351">
    <property type="entry name" value="Rcat_RBR_HOIP"/>
    <property type="match status" value="1"/>
</dbReference>
<dbReference type="PANTHER" id="PTHR16004">
    <property type="entry name" value="RING FINGER PROTEIN 31-RELATED"/>
    <property type="match status" value="1"/>
</dbReference>
<evidence type="ECO:0008006" key="15">
    <source>
        <dbReference type="Google" id="ProtNLM"/>
    </source>
</evidence>
<dbReference type="InterPro" id="IPR057426">
    <property type="entry name" value="RNF31_UBA_3"/>
</dbReference>
<dbReference type="Pfam" id="PF09409">
    <property type="entry name" value="PUB"/>
    <property type="match status" value="1"/>
</dbReference>
<comment type="similarity">
    <text evidence="1">Belongs to the RBR family.</text>
</comment>
<evidence type="ECO:0000256" key="1">
    <source>
        <dbReference type="ARBA" id="ARBA00008278"/>
    </source>
</evidence>
<feature type="domain" description="RING-type" evidence="10">
    <location>
        <begin position="780"/>
        <end position="828"/>
    </location>
</feature>
<protein>
    <recommendedName>
        <fullName evidence="15">RBR-type E3 ubiquitin transferase</fullName>
    </recommendedName>
</protein>
<dbReference type="GO" id="GO:0070530">
    <property type="term" value="F:K63-linked polyubiquitin modification-dependent protein binding"/>
    <property type="evidence" value="ECO:0007669"/>
    <property type="project" value="TreeGrafter"/>
</dbReference>
<dbReference type="CDD" id="cd16631">
    <property type="entry name" value="mRING-HC-C4C4_RBR_HOIP"/>
    <property type="match status" value="1"/>
</dbReference>
<dbReference type="CDD" id="cd20337">
    <property type="entry name" value="BRcat_RBR_HOIP"/>
    <property type="match status" value="1"/>
</dbReference>
<dbReference type="PROSITE" id="PS50089">
    <property type="entry name" value="ZF_RING_2"/>
    <property type="match status" value="1"/>
</dbReference>
<evidence type="ECO:0000256" key="4">
    <source>
        <dbReference type="ARBA" id="ARBA00022737"/>
    </source>
</evidence>
<evidence type="ECO:0000256" key="5">
    <source>
        <dbReference type="ARBA" id="ARBA00022771"/>
    </source>
</evidence>
<dbReference type="InterPro" id="IPR047542">
    <property type="entry name" value="Rcat_RBR_RNF31-like"/>
</dbReference>
<dbReference type="GO" id="GO:0097039">
    <property type="term" value="P:protein linear polyubiquitination"/>
    <property type="evidence" value="ECO:0007669"/>
    <property type="project" value="TreeGrafter"/>
</dbReference>
<keyword evidence="7" id="KW-0862">Zinc</keyword>
<comment type="caution">
    <text evidence="13">The sequence shown here is derived from an EMBL/GenBank/DDBJ whole genome shotgun (WGS) entry which is preliminary data.</text>
</comment>
<keyword evidence="3" id="KW-0479">Metal-binding</keyword>
<feature type="region of interest" description="Disordered" evidence="9">
    <location>
        <begin position="501"/>
        <end position="528"/>
    </location>
</feature>
<proteinExistence type="inferred from homology"/>
<dbReference type="PROSITE" id="PS50199">
    <property type="entry name" value="ZF_RANBP2_2"/>
    <property type="match status" value="2"/>
</dbReference>
<evidence type="ECO:0000256" key="7">
    <source>
        <dbReference type="ARBA" id="ARBA00022833"/>
    </source>
</evidence>
<dbReference type="Gene3D" id="1.10.8.10">
    <property type="entry name" value="DNA helicase RuvA subunit, C-terminal domain"/>
    <property type="match status" value="1"/>
</dbReference>
<sequence length="1145" mass="127920">MAIAAVRHLKLIDFWRKCQEDKIAGKIHCGNKRKRIVMATLSAQLEEVRNRAEACLSSTGSAQEVRSDITTMAKIPLPLSTKYHHITAETIVMENGAGKNRQECMGSLQRLSTALNILEKYGCNLTSPSRPKYWRSVKHNNPVFRATVDSIKGGRAVLCLYGYSNQQPDGLSFPDDIIVPDVEKVAAVTLEVMTLRMELDMLIKDSHPHPEFFERIIPSLCHQGATLIQSDSMLAIDTLVIPPEERMWERQPQFSLSLPLKPSLSPGPAPASLTPTALTSTLQAATCSLCGSAPSLLCPPCGSIPLCESCDLVFHGHPSRASHKESARRSRGLTTAPYVVYFQSPPTARLVSNGCHSREVVTSNKPTKTTSSSPSMWHCVHCTTENEMQEVLCVSCDRPRLAAAPIGLEETLQPSTITEWQCKSCTVVNAGSSILCEVCERPRLATRPPPTPVRPAPLVTDLPRDRDTPGTQWVCQFCTYANPAFATAVCEMCDLPRPDPAPMPTKHLPPSPVKEAPSPPIRPQVPLTEDPDWKRQRLMKDEGQRLIQLIRVGRKKGVSPEEVYTSVCVSGGDAISPCDWLTSELPHMLDEICAMATSVRQDYKMLHSGTPTESPITGAGGAATDGGVRLSRAEAKQAWLSAEGSTEKAVQHVLRERRAKVRELCSLGFSDVSRCEEALRLSGGEIRGALSLLQRPLLEPFHQRIWSDLPEPSIDIHNPDKQRVCRRLLAVYELPSWGRCELALSLLQDPGAQYTLEDVLQAVRESHDRDFIRRVLAKECPICLSVFPHSKMQSLTSCQCSVCCDCFQQHFTIAVRDKHIRDMVCPVCWEPDINDPEHLNSYFSTLDIQLRDCLEPEVYDLFHKKLTEQALIKDPKFLWCSHCSYGFIYDGDQLKVTCFQCRNSFCAQCKKPWESQHTGLSCERFQSWKRENDPEYQRQGLAGYLRDNGIICPNCRFQYALSKGGCMHFCCSQCRYQFCSGCNNPFHTTCTVAQCTVTGLHAHHPRDCLFYLRDWEPPRLQALLQKNGVAFNTEPPHGTQAGLCGVVEQKEEGGRQVDSPCGAQTQPGQAGLCDKHYREYLVSLINGHAIDPASLFNPNEVAVACRRYQVDDRRGEAEDDRMYYSRLRRKLIEDVPLGDKVPRKK</sequence>
<evidence type="ECO:0000256" key="6">
    <source>
        <dbReference type="ARBA" id="ARBA00022786"/>
    </source>
</evidence>
<name>A0A8T3E346_9TELE</name>
<dbReference type="InterPro" id="IPR001876">
    <property type="entry name" value="Znf_RanBP2"/>
</dbReference>
<dbReference type="InterPro" id="IPR047540">
    <property type="entry name" value="BRcat_RBR_RNF31-like"/>
</dbReference>
<feature type="domain" description="RING-type" evidence="12">
    <location>
        <begin position="776"/>
        <end position="1007"/>
    </location>
</feature>
<feature type="domain" description="RanBP2-type" evidence="11">
    <location>
        <begin position="373"/>
        <end position="402"/>
    </location>
</feature>
<dbReference type="GO" id="GO:1990450">
    <property type="term" value="F:linear polyubiquitin binding"/>
    <property type="evidence" value="ECO:0007669"/>
    <property type="project" value="TreeGrafter"/>
</dbReference>
<dbReference type="InterPro" id="IPR036443">
    <property type="entry name" value="Znf_RanBP2_sf"/>
</dbReference>
<dbReference type="SUPFAM" id="SSF57850">
    <property type="entry name" value="RING/U-box"/>
    <property type="match status" value="2"/>
</dbReference>
<dbReference type="Proteomes" id="UP000829720">
    <property type="component" value="Unassembled WGS sequence"/>
</dbReference>
<evidence type="ECO:0000313" key="14">
    <source>
        <dbReference type="Proteomes" id="UP000829720"/>
    </source>
</evidence>
<dbReference type="InterPro" id="IPR002867">
    <property type="entry name" value="IBR_dom"/>
</dbReference>
<evidence type="ECO:0000256" key="2">
    <source>
        <dbReference type="ARBA" id="ARBA00022679"/>
    </source>
</evidence>
<gene>
    <name evidence="13" type="ORF">AGOR_G00033070</name>
</gene>
<dbReference type="PROSITE" id="PS51873">
    <property type="entry name" value="TRIAD"/>
    <property type="match status" value="1"/>
</dbReference>
<dbReference type="InterPro" id="IPR001841">
    <property type="entry name" value="Znf_RING"/>
</dbReference>
<reference evidence="13" key="1">
    <citation type="submission" date="2021-01" db="EMBL/GenBank/DDBJ databases">
        <authorList>
            <person name="Zahm M."/>
            <person name="Roques C."/>
            <person name="Cabau C."/>
            <person name="Klopp C."/>
            <person name="Donnadieu C."/>
            <person name="Jouanno E."/>
            <person name="Lampietro C."/>
            <person name="Louis A."/>
            <person name="Herpin A."/>
            <person name="Echchiki A."/>
            <person name="Berthelot C."/>
            <person name="Parey E."/>
            <person name="Roest-Crollius H."/>
            <person name="Braasch I."/>
            <person name="Postlethwait J."/>
            <person name="Bobe J."/>
            <person name="Montfort J."/>
            <person name="Bouchez O."/>
            <person name="Begum T."/>
            <person name="Mejri S."/>
            <person name="Adams A."/>
            <person name="Chen W.-J."/>
            <person name="Guiguen Y."/>
        </authorList>
    </citation>
    <scope>NUCLEOTIDE SEQUENCE</scope>
    <source>
        <tissue evidence="13">Blood</tissue>
    </source>
</reference>
<dbReference type="Pfam" id="PF18091">
    <property type="entry name" value="E3_UbLigase_RBR"/>
    <property type="match status" value="1"/>
</dbReference>
<dbReference type="GO" id="GO:0036435">
    <property type="term" value="F:K48-linked polyubiquitin modification-dependent protein binding"/>
    <property type="evidence" value="ECO:0007669"/>
    <property type="project" value="TreeGrafter"/>
</dbReference>
<dbReference type="Pfam" id="PF16678">
    <property type="entry name" value="UBA_HOIP"/>
    <property type="match status" value="1"/>
</dbReference>
<dbReference type="SUPFAM" id="SSF90209">
    <property type="entry name" value="Ran binding protein zinc finger-like"/>
    <property type="match status" value="2"/>
</dbReference>
<evidence type="ECO:0000256" key="8">
    <source>
        <dbReference type="PROSITE-ProRule" id="PRU00322"/>
    </source>
</evidence>